<keyword evidence="1" id="KW-0812">Transmembrane</keyword>
<evidence type="ECO:0000313" key="2">
    <source>
        <dbReference type="EMBL" id="MDQ0268931.1"/>
    </source>
</evidence>
<feature type="transmembrane region" description="Helical" evidence="1">
    <location>
        <begin position="57"/>
        <end position="77"/>
    </location>
</feature>
<proteinExistence type="predicted"/>
<dbReference type="Proteomes" id="UP001238088">
    <property type="component" value="Unassembled WGS sequence"/>
</dbReference>
<feature type="transmembrane region" description="Helical" evidence="1">
    <location>
        <begin position="21"/>
        <end position="45"/>
    </location>
</feature>
<dbReference type="EMBL" id="JAUSUB010000002">
    <property type="protein sequence ID" value="MDQ0268931.1"/>
    <property type="molecule type" value="Genomic_DNA"/>
</dbReference>
<feature type="transmembrane region" description="Helical" evidence="1">
    <location>
        <begin position="353"/>
        <end position="371"/>
    </location>
</feature>
<dbReference type="Pfam" id="PF05975">
    <property type="entry name" value="EcsB"/>
    <property type="match status" value="1"/>
</dbReference>
<accession>A0ABU0ACE5</accession>
<keyword evidence="3" id="KW-1185">Reference proteome</keyword>
<feature type="transmembrane region" description="Helical" evidence="1">
    <location>
        <begin position="133"/>
        <end position="153"/>
    </location>
</feature>
<keyword evidence="1" id="KW-1133">Transmembrane helix</keyword>
<feature type="transmembrane region" description="Helical" evidence="1">
    <location>
        <begin position="98"/>
        <end position="121"/>
    </location>
</feature>
<organism evidence="2 3">
    <name type="scientific">Cytobacillus purgationiresistens</name>
    <dbReference type="NCBI Taxonomy" id="863449"/>
    <lineage>
        <taxon>Bacteria</taxon>
        <taxon>Bacillati</taxon>
        <taxon>Bacillota</taxon>
        <taxon>Bacilli</taxon>
        <taxon>Bacillales</taxon>
        <taxon>Bacillaceae</taxon>
        <taxon>Cytobacillus</taxon>
    </lineage>
</organism>
<dbReference type="RefSeq" id="WP_307472078.1">
    <property type="nucleotide sequence ID" value="NZ_JAUSUB010000002.1"/>
</dbReference>
<dbReference type="PIRSF" id="PIRSF037259">
    <property type="entry name" value="EcsB_ABC"/>
    <property type="match status" value="1"/>
</dbReference>
<gene>
    <name evidence="2" type="ORF">J2S17_000800</name>
</gene>
<comment type="caution">
    <text evidence="2">The sequence shown here is derived from an EMBL/GenBank/DDBJ whole genome shotgun (WGS) entry which is preliminary data.</text>
</comment>
<name>A0ABU0ACE5_9BACI</name>
<protein>
    <submittedName>
        <fullName evidence="2">ABC-2 type transport system permease protein</fullName>
    </submittedName>
</protein>
<feature type="transmembrane region" description="Helical" evidence="1">
    <location>
        <begin position="377"/>
        <end position="398"/>
    </location>
</feature>
<evidence type="ECO:0000256" key="1">
    <source>
        <dbReference type="SAM" id="Phobius"/>
    </source>
</evidence>
<sequence>MFNEQILWKNRLSKRVKELSRYLKYIFNGHILIVMVFLLGTAAYYYQEWVKQLPPDYPVAIIMAVILGLLITYSPIYSFLEEADRVFLLPLEERLNRYFTKATIVSFLFQAYLIIIGLGVFMPMYASVNNGQFSSFLPFLLILLAVKLVNLMIRWRVQFFTETNVHIFDSIVRFSVNTVFLYLLFAGANPIFIIVVGAIQLLLYFYFHMKTKEKGLKWEYLIDTEERRMASFYRLANMFTDVPHLKDRIKRRKWLDWIVAGLSFDQKKTYSHLYTRTFLRAGDYFGLFIRLSLIGGAVIYFISFGFGQVLFAVLFMYLTGFQLLPLWKHHQNKLWIGLYPVDHASKEKSFKSLLANILNLQALIFGVVLFIKGDFLIGVAALAAGLAFSYFYVNMYIVKRLRS</sequence>
<reference evidence="2 3" key="1">
    <citation type="submission" date="2023-07" db="EMBL/GenBank/DDBJ databases">
        <title>Genomic Encyclopedia of Type Strains, Phase IV (KMG-IV): sequencing the most valuable type-strain genomes for metagenomic binning, comparative biology and taxonomic classification.</title>
        <authorList>
            <person name="Goeker M."/>
        </authorList>
    </citation>
    <scope>NUCLEOTIDE SEQUENCE [LARGE SCALE GENOMIC DNA]</scope>
    <source>
        <strain evidence="2 3">DSM 23494</strain>
    </source>
</reference>
<keyword evidence="1" id="KW-0472">Membrane</keyword>
<evidence type="ECO:0000313" key="3">
    <source>
        <dbReference type="Proteomes" id="UP001238088"/>
    </source>
</evidence>
<dbReference type="InterPro" id="IPR010288">
    <property type="entry name" value="EcsB_ABC"/>
</dbReference>